<dbReference type="InterPro" id="IPR037190">
    <property type="entry name" value="LIS1_N"/>
</dbReference>
<dbReference type="PROSITE" id="PS00678">
    <property type="entry name" value="WD_REPEATS_1"/>
    <property type="match status" value="2"/>
</dbReference>
<dbReference type="Proteomes" id="UP000001996">
    <property type="component" value="Unassembled WGS sequence"/>
</dbReference>
<dbReference type="PROSITE" id="PS50082">
    <property type="entry name" value="WD_REPEATS_2"/>
    <property type="match status" value="2"/>
</dbReference>
<dbReference type="PANTHER" id="PTHR22847:SF637">
    <property type="entry name" value="WD REPEAT DOMAIN 5B"/>
    <property type="match status" value="1"/>
</dbReference>
<dbReference type="HOGENOM" id="CLU_000288_57_15_1"/>
<sequence length="593" mass="66483">MNLNTPAILTERQQTELNKAILQYIHPLCNNANQPELYTRLQQILLPGSNDSPHVSKDIIEQYLEKKWSTVLRLQKKIIDLENELANVRSIIDIDNIQEQQKNGQVAPIMGKDRVDWLPLQSLHSFQTQSIVNCVTIHPVLPLVFCGCNDGSIYVWNFASDDESNLPEKVIKAHLKNVHQLIISWDLIDYYGDGITDPIYILASCSSDLTIRLYNASTYQHLRTLRGHEHTISSIKFSIDSPEILYSVSRDTTVRSWNVIEGNCTRSFVAHSDWVRDLDISSKSQTPQLTYNTKKNVVNANAGASTSMDASTNAYSITTTPSYGDFILTCSSDQSARLTHAQTSTGIALLLGHTHVIQCIKFLPWLSNSYLDTFILSNPDLFPTIPQVLLTDPIYNQLGYKYCITSSRDSTLKIWLLPPPNIIASSQTLLPSQHNSSHAWEITTLRGHISWVKSIQIHPNGKYIFSGSDDKTIKIWDLGALNVTGSVGVVRSLMGHEGFVTDIDMARMSRRKKGGHLIKETVEQEEGNKKGGKDGENEKNGKIEKNGRISEPNGNGGFHGIDEVEKDLLKEIEVRIKCVFVSCATDNLVKVWK</sequence>
<keyword evidence="8 11" id="KW-0175">Coiled coil</keyword>
<accession>A5DY27</accession>
<name>A5DY27_LODEL</name>
<evidence type="ECO:0000313" key="15">
    <source>
        <dbReference type="Proteomes" id="UP000001996"/>
    </source>
</evidence>
<evidence type="ECO:0000256" key="3">
    <source>
        <dbReference type="ARBA" id="ARBA00022574"/>
    </source>
</evidence>
<evidence type="ECO:0000256" key="8">
    <source>
        <dbReference type="ARBA" id="ARBA00023054"/>
    </source>
</evidence>
<comment type="subunit">
    <text evidence="11">Self-associates. Interacts with NDL1 and dynein.</text>
</comment>
<evidence type="ECO:0000256" key="9">
    <source>
        <dbReference type="ARBA" id="ARBA00023212"/>
    </source>
</evidence>
<dbReference type="GO" id="GO:0005875">
    <property type="term" value="C:microtubule associated complex"/>
    <property type="evidence" value="ECO:0007669"/>
    <property type="project" value="UniProtKB-UniRule"/>
</dbReference>
<dbReference type="GeneID" id="5234577"/>
<keyword evidence="10 11" id="KW-0131">Cell cycle</keyword>
<keyword evidence="7 11" id="KW-0498">Mitosis</keyword>
<feature type="repeat" description="WD" evidence="12">
    <location>
        <begin position="225"/>
        <end position="267"/>
    </location>
</feature>
<organism evidence="14 15">
    <name type="scientific">Lodderomyces elongisporus (strain ATCC 11503 / CBS 2605 / JCM 1781 / NBRC 1676 / NRRL YB-4239)</name>
    <name type="common">Yeast</name>
    <name type="synonym">Saccharomyces elongisporus</name>
    <dbReference type="NCBI Taxonomy" id="379508"/>
    <lineage>
        <taxon>Eukaryota</taxon>
        <taxon>Fungi</taxon>
        <taxon>Dikarya</taxon>
        <taxon>Ascomycota</taxon>
        <taxon>Saccharomycotina</taxon>
        <taxon>Pichiomycetes</taxon>
        <taxon>Debaryomycetaceae</taxon>
        <taxon>Candida/Lodderomyces clade</taxon>
        <taxon>Lodderomyces</taxon>
    </lineage>
</organism>
<dbReference type="eggNOG" id="KOG0295">
    <property type="taxonomic scope" value="Eukaryota"/>
</dbReference>
<dbReference type="HAMAP" id="MF_03141">
    <property type="entry name" value="lis1"/>
    <property type="match status" value="1"/>
</dbReference>
<evidence type="ECO:0000256" key="12">
    <source>
        <dbReference type="PROSITE-ProRule" id="PRU00221"/>
    </source>
</evidence>
<dbReference type="GO" id="GO:0051301">
    <property type="term" value="P:cell division"/>
    <property type="evidence" value="ECO:0007669"/>
    <property type="project" value="UniProtKB-KW"/>
</dbReference>
<keyword evidence="5 11" id="KW-0493">Microtubule</keyword>
<evidence type="ECO:0000256" key="10">
    <source>
        <dbReference type="ARBA" id="ARBA00023306"/>
    </source>
</evidence>
<dbReference type="GO" id="GO:0048188">
    <property type="term" value="C:Set1C/COMPASS complex"/>
    <property type="evidence" value="ECO:0007669"/>
    <property type="project" value="TreeGrafter"/>
</dbReference>
<dbReference type="SUPFAM" id="SSF109925">
    <property type="entry name" value="Lissencephaly-1 protein (Lis-1, PAF-AH alpha) N-terminal domain"/>
    <property type="match status" value="1"/>
</dbReference>
<keyword evidence="9 11" id="KW-0206">Cytoskeleton</keyword>
<gene>
    <name evidence="11" type="primary">PAC1</name>
    <name evidence="11" type="synonym">LIS1</name>
    <name evidence="14" type="ORF">LELG_02264</name>
</gene>
<evidence type="ECO:0000256" key="5">
    <source>
        <dbReference type="ARBA" id="ARBA00022701"/>
    </source>
</evidence>
<dbReference type="SMART" id="SM00320">
    <property type="entry name" value="WD40"/>
    <property type="match status" value="7"/>
</dbReference>
<dbReference type="InParanoid" id="A5DY27"/>
<dbReference type="SUPFAM" id="SSF50978">
    <property type="entry name" value="WD40 repeat-like"/>
    <property type="match status" value="1"/>
</dbReference>
<dbReference type="InterPro" id="IPR020472">
    <property type="entry name" value="WD40_PAC1"/>
</dbReference>
<feature type="compositionally biased region" description="Basic and acidic residues" evidence="13">
    <location>
        <begin position="520"/>
        <end position="548"/>
    </location>
</feature>
<dbReference type="GO" id="GO:0005874">
    <property type="term" value="C:microtubule"/>
    <property type="evidence" value="ECO:0007669"/>
    <property type="project" value="UniProtKB-KW"/>
</dbReference>
<dbReference type="InterPro" id="IPR036322">
    <property type="entry name" value="WD40_repeat_dom_sf"/>
</dbReference>
<evidence type="ECO:0000256" key="13">
    <source>
        <dbReference type="SAM" id="MobiDB-lite"/>
    </source>
</evidence>
<keyword evidence="15" id="KW-1185">Reference proteome</keyword>
<protein>
    <recommendedName>
        <fullName evidence="11">Nuclear distribution protein PAC1</fullName>
    </recommendedName>
    <alternativeName>
        <fullName evidence="11">Lissencephaly-1 homolog</fullName>
        <shortName evidence="11">LIS-1</shortName>
    </alternativeName>
    <alternativeName>
        <fullName evidence="11">nudF homolog</fullName>
    </alternativeName>
</protein>
<dbReference type="Gene3D" id="2.130.10.10">
    <property type="entry name" value="YVTN repeat-like/Quinoprotein amine dehydrogenase"/>
    <property type="match status" value="3"/>
</dbReference>
<dbReference type="InterPro" id="IPR019775">
    <property type="entry name" value="WD40_repeat_CS"/>
</dbReference>
<keyword evidence="6" id="KW-0677">Repeat</keyword>
<dbReference type="CDD" id="cd00200">
    <property type="entry name" value="WD40"/>
    <property type="match status" value="1"/>
</dbReference>
<dbReference type="InterPro" id="IPR015943">
    <property type="entry name" value="WD40/YVTN_repeat-like_dom_sf"/>
</dbReference>
<evidence type="ECO:0000256" key="6">
    <source>
        <dbReference type="ARBA" id="ARBA00022737"/>
    </source>
</evidence>
<keyword evidence="3 12" id="KW-0853">WD repeat</keyword>
<reference evidence="14 15" key="1">
    <citation type="journal article" date="2009" name="Nature">
        <title>Evolution of pathogenicity and sexual reproduction in eight Candida genomes.</title>
        <authorList>
            <person name="Butler G."/>
            <person name="Rasmussen M.D."/>
            <person name="Lin M.F."/>
            <person name="Santos M.A."/>
            <person name="Sakthikumar S."/>
            <person name="Munro C.A."/>
            <person name="Rheinbay E."/>
            <person name="Grabherr M."/>
            <person name="Forche A."/>
            <person name="Reedy J.L."/>
            <person name="Agrafioti I."/>
            <person name="Arnaud M.B."/>
            <person name="Bates S."/>
            <person name="Brown A.J."/>
            <person name="Brunke S."/>
            <person name="Costanzo M.C."/>
            <person name="Fitzpatrick D.A."/>
            <person name="de Groot P.W."/>
            <person name="Harris D."/>
            <person name="Hoyer L.L."/>
            <person name="Hube B."/>
            <person name="Klis F.M."/>
            <person name="Kodira C."/>
            <person name="Lennard N."/>
            <person name="Logue M.E."/>
            <person name="Martin R."/>
            <person name="Neiman A.M."/>
            <person name="Nikolaou E."/>
            <person name="Quail M.A."/>
            <person name="Quinn J."/>
            <person name="Santos M.C."/>
            <person name="Schmitzberger F.F."/>
            <person name="Sherlock G."/>
            <person name="Shah P."/>
            <person name="Silverstein K.A."/>
            <person name="Skrzypek M.S."/>
            <person name="Soll D."/>
            <person name="Staggs R."/>
            <person name="Stansfield I."/>
            <person name="Stumpf M.P."/>
            <person name="Sudbery P.E."/>
            <person name="Srikantha T."/>
            <person name="Zeng Q."/>
            <person name="Berman J."/>
            <person name="Berriman M."/>
            <person name="Heitman J."/>
            <person name="Gow N.A."/>
            <person name="Lorenz M.C."/>
            <person name="Birren B.W."/>
            <person name="Kellis M."/>
            <person name="Cuomo C.A."/>
        </authorList>
    </citation>
    <scope>NUCLEOTIDE SEQUENCE [LARGE SCALE GENOMIC DNA]</scope>
    <source>
        <strain evidence="15">ATCC 11503 / BCRC 21390 / CBS 2605 / JCM 1781 / NBRC 1676 / NRRL YB-4239</strain>
    </source>
</reference>
<dbReference type="OMA" id="TTHCIKV"/>
<dbReference type="InterPro" id="IPR001680">
    <property type="entry name" value="WD40_rpt"/>
</dbReference>
<dbReference type="PROSITE" id="PS50294">
    <property type="entry name" value="WD_REPEATS_REGION"/>
    <property type="match status" value="2"/>
</dbReference>
<dbReference type="PANTHER" id="PTHR22847">
    <property type="entry name" value="WD40 REPEAT PROTEIN"/>
    <property type="match status" value="1"/>
</dbReference>
<dbReference type="PRINTS" id="PR00320">
    <property type="entry name" value="GPROTEINBRPT"/>
</dbReference>
<dbReference type="EMBL" id="CH981525">
    <property type="protein sequence ID" value="EDK44085.1"/>
    <property type="molecule type" value="Genomic_DNA"/>
</dbReference>
<dbReference type="Gene3D" id="1.20.960.30">
    <property type="match status" value="1"/>
</dbReference>
<dbReference type="Pfam" id="PF00400">
    <property type="entry name" value="WD40"/>
    <property type="match status" value="3"/>
</dbReference>
<dbReference type="GO" id="GO:0070840">
    <property type="term" value="F:dynein complex binding"/>
    <property type="evidence" value="ECO:0007669"/>
    <property type="project" value="UniProtKB-UniRule"/>
</dbReference>
<dbReference type="FunCoup" id="A5DY27">
    <property type="interactions" value="53"/>
</dbReference>
<dbReference type="GO" id="GO:0051012">
    <property type="term" value="P:microtubule sliding"/>
    <property type="evidence" value="ECO:0007669"/>
    <property type="project" value="UniProtKB-UniRule"/>
</dbReference>
<comment type="similarity">
    <text evidence="11">Belongs to the WD repeat LIS1/nudF family.</text>
</comment>
<dbReference type="VEuPathDB" id="FungiDB:LELG_02264"/>
<evidence type="ECO:0000313" key="14">
    <source>
        <dbReference type="EMBL" id="EDK44085.1"/>
    </source>
</evidence>
<dbReference type="AlphaFoldDB" id="A5DY27"/>
<keyword evidence="2 11" id="KW-0963">Cytoplasm</keyword>
<dbReference type="GO" id="GO:0042393">
    <property type="term" value="F:histone binding"/>
    <property type="evidence" value="ECO:0007669"/>
    <property type="project" value="TreeGrafter"/>
</dbReference>
<comment type="function">
    <text evidence="11">Positively regulates the activity of the minus-end directed microtubule motor protein dynein. Plays a central role in positioning the mitotic spindle at the bud neck during cell division. Targets cytoplasmic dynein to microtubule plus ends, thereby promoting dynein-mediated microtubule sliding along the bud cortex and consequently the movement of the mitotic spindle to the bud neck.</text>
</comment>
<dbReference type="GO" id="GO:0005737">
    <property type="term" value="C:cytoplasm"/>
    <property type="evidence" value="ECO:0007669"/>
    <property type="project" value="UniProtKB-UniRule"/>
</dbReference>
<dbReference type="GO" id="GO:0000922">
    <property type="term" value="C:spindle pole"/>
    <property type="evidence" value="ECO:0007669"/>
    <property type="project" value="UniProtKB-SubCell"/>
</dbReference>
<evidence type="ECO:0000256" key="11">
    <source>
        <dbReference type="HAMAP-Rule" id="MF_03141"/>
    </source>
</evidence>
<dbReference type="GO" id="GO:0000132">
    <property type="term" value="P:establishment of mitotic spindle orientation"/>
    <property type="evidence" value="ECO:0007669"/>
    <property type="project" value="UniProtKB-UniRule"/>
</dbReference>
<keyword evidence="4 11" id="KW-0132">Cell division</keyword>
<evidence type="ECO:0000256" key="2">
    <source>
        <dbReference type="ARBA" id="ARBA00022490"/>
    </source>
</evidence>
<feature type="repeat" description="WD" evidence="12">
    <location>
        <begin position="445"/>
        <end position="478"/>
    </location>
</feature>
<proteinExistence type="inferred from homology"/>
<evidence type="ECO:0000256" key="7">
    <source>
        <dbReference type="ARBA" id="ARBA00022776"/>
    </source>
</evidence>
<evidence type="ECO:0000256" key="1">
    <source>
        <dbReference type="ARBA" id="ARBA00022448"/>
    </source>
</evidence>
<dbReference type="KEGG" id="lel:PVL30_002279"/>
<keyword evidence="1 11" id="KW-0813">Transport</keyword>
<comment type="subcellular location">
    <subcellularLocation>
        <location evidence="11">Cytoplasm</location>
        <location evidence="11">Cytoskeleton</location>
    </subcellularLocation>
    <subcellularLocation>
        <location evidence="11">Cytoplasm</location>
        <location evidence="11">Cytoskeleton</location>
        <location evidence="11">Spindle pole</location>
    </subcellularLocation>
    <text evidence="11">Localizes to the plus ends of microtubules and the mitotic spindle poles.</text>
</comment>
<dbReference type="InterPro" id="IPR017252">
    <property type="entry name" value="Dynein_regulator_LIS1"/>
</dbReference>
<evidence type="ECO:0000256" key="4">
    <source>
        <dbReference type="ARBA" id="ARBA00022618"/>
    </source>
</evidence>
<dbReference type="OrthoDB" id="10264588at2759"/>
<feature type="region of interest" description="Disordered" evidence="13">
    <location>
        <begin position="520"/>
        <end position="558"/>
    </location>
</feature>
<dbReference type="STRING" id="379508.A5DY27"/>